<dbReference type="GO" id="GO:0006139">
    <property type="term" value="P:nucleobase-containing compound metabolic process"/>
    <property type="evidence" value="ECO:0007669"/>
    <property type="project" value="InterPro"/>
</dbReference>
<dbReference type="GO" id="GO:0003676">
    <property type="term" value="F:nucleic acid binding"/>
    <property type="evidence" value="ECO:0007669"/>
    <property type="project" value="InterPro"/>
</dbReference>
<accession>A0AAV0H4B3</accession>
<gene>
    <name evidence="4" type="ORF">LITE_LOCUS2536</name>
</gene>
<evidence type="ECO:0000313" key="5">
    <source>
        <dbReference type="Proteomes" id="UP001154282"/>
    </source>
</evidence>
<dbReference type="CDD" id="cd06141">
    <property type="entry name" value="WRN_exo"/>
    <property type="match status" value="1"/>
</dbReference>
<sequence>MANNNVRIIHFSGEAIETTVTSRASVVDNWVQSIPAGRKLIVGLDCEWRPNTTPLMNNKTALLQLCVGTKCLILQLFYLDYIPQSLKDFLRDPNHTFVGVEVDRDVAKLGADYGLSCTSVVDVREVTLAKWPNIFWRKPGLKDIAKKVAGISMPKPMNVCRSDWQQRILEEKQIEYASIDAFASCRTGHVLLKDR</sequence>
<name>A0AAV0H4B3_9ROSI</name>
<dbReference type="PANTHER" id="PTHR13620">
    <property type="entry name" value="3-5 EXONUCLEASE"/>
    <property type="match status" value="1"/>
</dbReference>
<keyword evidence="1" id="KW-0540">Nuclease</keyword>
<organism evidence="4 5">
    <name type="scientific">Linum tenue</name>
    <dbReference type="NCBI Taxonomy" id="586396"/>
    <lineage>
        <taxon>Eukaryota</taxon>
        <taxon>Viridiplantae</taxon>
        <taxon>Streptophyta</taxon>
        <taxon>Embryophyta</taxon>
        <taxon>Tracheophyta</taxon>
        <taxon>Spermatophyta</taxon>
        <taxon>Magnoliopsida</taxon>
        <taxon>eudicotyledons</taxon>
        <taxon>Gunneridae</taxon>
        <taxon>Pentapetalae</taxon>
        <taxon>rosids</taxon>
        <taxon>fabids</taxon>
        <taxon>Malpighiales</taxon>
        <taxon>Linaceae</taxon>
        <taxon>Linum</taxon>
    </lineage>
</organism>
<dbReference type="SMART" id="SM00474">
    <property type="entry name" value="35EXOc"/>
    <property type="match status" value="1"/>
</dbReference>
<proteinExistence type="predicted"/>
<evidence type="ECO:0000259" key="3">
    <source>
        <dbReference type="SMART" id="SM00474"/>
    </source>
</evidence>
<dbReference type="InterPro" id="IPR036397">
    <property type="entry name" value="RNaseH_sf"/>
</dbReference>
<dbReference type="GO" id="GO:0008408">
    <property type="term" value="F:3'-5' exonuclease activity"/>
    <property type="evidence" value="ECO:0007669"/>
    <property type="project" value="InterPro"/>
</dbReference>
<dbReference type="InterPro" id="IPR051132">
    <property type="entry name" value="3-5_Exonuclease_domain"/>
</dbReference>
<evidence type="ECO:0000256" key="1">
    <source>
        <dbReference type="ARBA" id="ARBA00022722"/>
    </source>
</evidence>
<keyword evidence="5" id="KW-1185">Reference proteome</keyword>
<dbReference type="InterPro" id="IPR012337">
    <property type="entry name" value="RNaseH-like_sf"/>
</dbReference>
<comment type="caution">
    <text evidence="4">The sequence shown here is derived from an EMBL/GenBank/DDBJ whole genome shotgun (WGS) entry which is preliminary data.</text>
</comment>
<dbReference type="FunFam" id="3.30.420.10:FF:000054">
    <property type="entry name" value="Werner Syndrome-like exonuclease"/>
    <property type="match status" value="1"/>
</dbReference>
<reference evidence="4" key="1">
    <citation type="submission" date="2022-08" db="EMBL/GenBank/DDBJ databases">
        <authorList>
            <person name="Gutierrez-Valencia J."/>
        </authorList>
    </citation>
    <scope>NUCLEOTIDE SEQUENCE</scope>
</reference>
<dbReference type="EMBL" id="CAMGYJ010000002">
    <property type="protein sequence ID" value="CAI0380129.1"/>
    <property type="molecule type" value="Genomic_DNA"/>
</dbReference>
<dbReference type="AlphaFoldDB" id="A0AAV0H4B3"/>
<dbReference type="Gene3D" id="3.30.420.10">
    <property type="entry name" value="Ribonuclease H-like superfamily/Ribonuclease H"/>
    <property type="match status" value="1"/>
</dbReference>
<evidence type="ECO:0000256" key="2">
    <source>
        <dbReference type="ARBA" id="ARBA00022801"/>
    </source>
</evidence>
<evidence type="ECO:0000313" key="4">
    <source>
        <dbReference type="EMBL" id="CAI0380129.1"/>
    </source>
</evidence>
<dbReference type="InterPro" id="IPR002562">
    <property type="entry name" value="3'-5'_exonuclease_dom"/>
</dbReference>
<keyword evidence="2" id="KW-0378">Hydrolase</keyword>
<protein>
    <recommendedName>
        <fullName evidence="3">3'-5' exonuclease domain-containing protein</fullName>
    </recommendedName>
</protein>
<dbReference type="Pfam" id="PF01612">
    <property type="entry name" value="DNA_pol_A_exo1"/>
    <property type="match status" value="1"/>
</dbReference>
<dbReference type="PANTHER" id="PTHR13620:SF121">
    <property type="entry name" value="EMB|CAB82946.1-RELATED"/>
    <property type="match status" value="1"/>
</dbReference>
<dbReference type="SUPFAM" id="SSF53098">
    <property type="entry name" value="Ribonuclease H-like"/>
    <property type="match status" value="1"/>
</dbReference>
<dbReference type="GO" id="GO:0005634">
    <property type="term" value="C:nucleus"/>
    <property type="evidence" value="ECO:0007669"/>
    <property type="project" value="TreeGrafter"/>
</dbReference>
<dbReference type="GO" id="GO:0005737">
    <property type="term" value="C:cytoplasm"/>
    <property type="evidence" value="ECO:0007669"/>
    <property type="project" value="TreeGrafter"/>
</dbReference>
<dbReference type="Proteomes" id="UP001154282">
    <property type="component" value="Unassembled WGS sequence"/>
</dbReference>
<feature type="domain" description="3'-5' exonuclease" evidence="3">
    <location>
        <begin position="18"/>
        <end position="194"/>
    </location>
</feature>